<dbReference type="GO" id="GO:0016887">
    <property type="term" value="F:ATP hydrolysis activity"/>
    <property type="evidence" value="ECO:0007669"/>
    <property type="project" value="InterPro"/>
</dbReference>
<keyword evidence="3 7" id="KW-0547">Nucleotide-binding</keyword>
<dbReference type="GO" id="GO:0043190">
    <property type="term" value="C:ATP-binding cassette (ABC) transporter complex"/>
    <property type="evidence" value="ECO:0007669"/>
    <property type="project" value="InterPro"/>
</dbReference>
<dbReference type="InterPro" id="IPR027417">
    <property type="entry name" value="P-loop_NTPase"/>
</dbReference>
<evidence type="ECO:0000256" key="4">
    <source>
        <dbReference type="ARBA" id="ARBA00022840"/>
    </source>
</evidence>
<accession>A0A238J1H0</accession>
<dbReference type="PANTHER" id="PTHR42781">
    <property type="entry name" value="SPERMIDINE/PUTRESCINE IMPORT ATP-BINDING PROTEIN POTA"/>
    <property type="match status" value="1"/>
</dbReference>
<dbReference type="RefSeq" id="WP_093974471.1">
    <property type="nucleotide sequence ID" value="NZ_FXXQ01000009.1"/>
</dbReference>
<dbReference type="GO" id="GO:0005524">
    <property type="term" value="F:ATP binding"/>
    <property type="evidence" value="ECO:0007669"/>
    <property type="project" value="UniProtKB-KW"/>
</dbReference>
<evidence type="ECO:0000313" key="10">
    <source>
        <dbReference type="Proteomes" id="UP000201838"/>
    </source>
</evidence>
<proteinExistence type="inferred from homology"/>
<keyword evidence="10" id="KW-1185">Reference proteome</keyword>
<dbReference type="SUPFAM" id="SSF50331">
    <property type="entry name" value="MOP-like"/>
    <property type="match status" value="1"/>
</dbReference>
<dbReference type="GO" id="GO:0015417">
    <property type="term" value="F:ABC-type polyamine transporter activity"/>
    <property type="evidence" value="ECO:0007669"/>
    <property type="project" value="UniProtKB-EC"/>
</dbReference>
<dbReference type="Pfam" id="PF00005">
    <property type="entry name" value="ABC_tran"/>
    <property type="match status" value="1"/>
</dbReference>
<dbReference type="Proteomes" id="UP000201838">
    <property type="component" value="Unassembled WGS sequence"/>
</dbReference>
<dbReference type="InterPro" id="IPR005893">
    <property type="entry name" value="PotA-like"/>
</dbReference>
<dbReference type="PROSITE" id="PS50893">
    <property type="entry name" value="ABC_TRANSPORTER_2"/>
    <property type="match status" value="1"/>
</dbReference>
<dbReference type="OrthoDB" id="9802264at2"/>
<dbReference type="InterPro" id="IPR017871">
    <property type="entry name" value="ABC_transporter-like_CS"/>
</dbReference>
<dbReference type="Gene3D" id="2.40.50.100">
    <property type="match status" value="1"/>
</dbReference>
<dbReference type="PANTHER" id="PTHR42781:SF4">
    <property type="entry name" value="SPERMIDINE_PUTRESCINE IMPORT ATP-BINDING PROTEIN POTA"/>
    <property type="match status" value="1"/>
</dbReference>
<organism evidence="9 10">
    <name type="scientific">Boseongicola aestuarii</name>
    <dbReference type="NCBI Taxonomy" id="1470561"/>
    <lineage>
        <taxon>Bacteria</taxon>
        <taxon>Pseudomonadati</taxon>
        <taxon>Pseudomonadota</taxon>
        <taxon>Alphaproteobacteria</taxon>
        <taxon>Rhodobacterales</taxon>
        <taxon>Paracoccaceae</taxon>
        <taxon>Boseongicola</taxon>
    </lineage>
</organism>
<comment type="catalytic activity">
    <reaction evidence="7">
        <text>ATP + H2O + polyamine-[polyamine-binding protein]Side 1 = ADP + phosphate + polyamineSide 2 + [polyamine-binding protein]Side 1.</text>
        <dbReference type="EC" id="7.6.2.11"/>
    </reaction>
</comment>
<reference evidence="9 10" key="1">
    <citation type="submission" date="2017-05" db="EMBL/GenBank/DDBJ databases">
        <authorList>
            <person name="Song R."/>
            <person name="Chenine A.L."/>
            <person name="Ruprecht R.M."/>
        </authorList>
    </citation>
    <scope>NUCLEOTIDE SEQUENCE [LARGE SCALE GENOMIC DNA]</scope>
    <source>
        <strain evidence="9 10">CECT 8489</strain>
    </source>
</reference>
<evidence type="ECO:0000256" key="1">
    <source>
        <dbReference type="ARBA" id="ARBA00022448"/>
    </source>
</evidence>
<feature type="domain" description="ABC transporter" evidence="8">
    <location>
        <begin position="4"/>
        <end position="234"/>
    </location>
</feature>
<dbReference type="InterPro" id="IPR050093">
    <property type="entry name" value="ABC_SmlMolc_Importer"/>
</dbReference>
<sequence length="356" mass="39286">MSYVEFSTISKHFGNSVAVADLDLQIEQGEFFSLLGPSGCGKSTTLRMLAGFVKPTTGTIHVNGRDVTALPPEARDIGIVFQNYAIFPHMTVFDNIAFGLVERKLPRGEIKQKVDAALAEVGMTGFEGRYERELSGGQKQRVALARVLVIEPEILLLDEPLSALDKKMREEMKFWIKNIQRSVGITTIYVTHDQSEALTMSDRIAVMDQGRVLQIGTPVEIYEQPASRFIAEFIGESNLLNGIVSAVDGAVCSIRIGNATVTGRLTQNNSVSQDQDVALLVRPEMIRLHALDADEQPKLTGTVSETIYQGSVVRYRIQIADQDLMVEIANRPDLPRLDMTDEVAVFWDAESGVVMP</sequence>
<dbReference type="PROSITE" id="PS00211">
    <property type="entry name" value="ABC_TRANSPORTER_1"/>
    <property type="match status" value="1"/>
</dbReference>
<dbReference type="EC" id="7.6.2.11" evidence="7"/>
<evidence type="ECO:0000256" key="6">
    <source>
        <dbReference type="ARBA" id="ARBA00023136"/>
    </source>
</evidence>
<dbReference type="InterPro" id="IPR003593">
    <property type="entry name" value="AAA+_ATPase"/>
</dbReference>
<dbReference type="Pfam" id="PF08402">
    <property type="entry name" value="TOBE_2"/>
    <property type="match status" value="1"/>
</dbReference>
<evidence type="ECO:0000256" key="3">
    <source>
        <dbReference type="ARBA" id="ARBA00022741"/>
    </source>
</evidence>
<evidence type="ECO:0000256" key="7">
    <source>
        <dbReference type="RuleBase" id="RU364083"/>
    </source>
</evidence>
<dbReference type="InterPro" id="IPR008995">
    <property type="entry name" value="Mo/tungstate-bd_C_term_dom"/>
</dbReference>
<evidence type="ECO:0000256" key="2">
    <source>
        <dbReference type="ARBA" id="ARBA00022475"/>
    </source>
</evidence>
<dbReference type="NCBIfam" id="TIGR01187">
    <property type="entry name" value="potA"/>
    <property type="match status" value="1"/>
</dbReference>
<evidence type="ECO:0000259" key="8">
    <source>
        <dbReference type="PROSITE" id="PS50893"/>
    </source>
</evidence>
<keyword evidence="9" id="KW-0378">Hydrolase</keyword>
<gene>
    <name evidence="9" type="primary">cysA</name>
    <name evidence="7" type="synonym">potA</name>
    <name evidence="9" type="ORF">BOA8489_02632</name>
</gene>
<keyword evidence="4 7" id="KW-0067">ATP-binding</keyword>
<comment type="function">
    <text evidence="7">Part of the ABC transporter complex PotABCD involved in spermidine/putrescine import. Responsible for energy coupling to the transport system.</text>
</comment>
<protein>
    <recommendedName>
        <fullName evidence="7">Spermidine/putrescine import ATP-binding protein PotA</fullName>
        <ecNumber evidence="7">7.6.2.11</ecNumber>
    </recommendedName>
</protein>
<keyword evidence="2 7" id="KW-1003">Cell membrane</keyword>
<evidence type="ECO:0000313" key="9">
    <source>
        <dbReference type="EMBL" id="SMX24506.1"/>
    </source>
</evidence>
<keyword evidence="5 7" id="KW-1278">Translocase</keyword>
<dbReference type="SUPFAM" id="SSF52540">
    <property type="entry name" value="P-loop containing nucleoside triphosphate hydrolases"/>
    <property type="match status" value="1"/>
</dbReference>
<dbReference type="GO" id="GO:0015697">
    <property type="term" value="P:quaternary ammonium group transport"/>
    <property type="evidence" value="ECO:0007669"/>
    <property type="project" value="UniProtKB-ARBA"/>
</dbReference>
<comment type="subunit">
    <text evidence="7">The complex is composed of two ATP-binding proteins (PotA), two transmembrane proteins (PotB and PotC) and a solute-binding protein (PotD).</text>
</comment>
<dbReference type="SMART" id="SM00382">
    <property type="entry name" value="AAA"/>
    <property type="match status" value="1"/>
</dbReference>
<dbReference type="EMBL" id="FXXQ01000009">
    <property type="protein sequence ID" value="SMX24506.1"/>
    <property type="molecule type" value="Genomic_DNA"/>
</dbReference>
<comment type="similarity">
    <text evidence="7">Belongs to the ABC transporter superfamily. Spermidine/putrescine importer (TC 3.A.1.11.1) family.</text>
</comment>
<dbReference type="InterPro" id="IPR003439">
    <property type="entry name" value="ABC_transporter-like_ATP-bd"/>
</dbReference>
<dbReference type="Gene3D" id="3.40.50.300">
    <property type="entry name" value="P-loop containing nucleotide triphosphate hydrolases"/>
    <property type="match status" value="1"/>
</dbReference>
<keyword evidence="1 7" id="KW-0813">Transport</keyword>
<name>A0A238J1H0_9RHOB</name>
<evidence type="ECO:0000256" key="5">
    <source>
        <dbReference type="ARBA" id="ARBA00022967"/>
    </source>
</evidence>
<keyword evidence="6 7" id="KW-0472">Membrane</keyword>
<dbReference type="AlphaFoldDB" id="A0A238J1H0"/>
<dbReference type="InterPro" id="IPR013611">
    <property type="entry name" value="Transp-assoc_OB_typ2"/>
</dbReference>
<dbReference type="FunFam" id="3.40.50.300:FF:000425">
    <property type="entry name" value="Probable ABC transporter, ATP-binding subunit"/>
    <property type="match status" value="1"/>
</dbReference>